<feature type="domain" description="MRM3-like substrate binding" evidence="5">
    <location>
        <begin position="9"/>
        <end position="97"/>
    </location>
</feature>
<evidence type="ECO:0000256" key="2">
    <source>
        <dbReference type="ARBA" id="ARBA00022603"/>
    </source>
</evidence>
<dbReference type="RefSeq" id="WP_405385542.1">
    <property type="nucleotide sequence ID" value="NZ_JBJGEB010000002.1"/>
</dbReference>
<accession>A0ABW8Q2Q2</accession>
<comment type="similarity">
    <text evidence="1">Belongs to the class IV-like SAM-binding methyltransferase superfamily. RNA methyltransferase TrmH family.</text>
</comment>
<dbReference type="Proteomes" id="UP001621964">
    <property type="component" value="Unassembled WGS sequence"/>
</dbReference>
<gene>
    <name evidence="6" type="ORF">ACI43T_02690</name>
</gene>
<dbReference type="InterPro" id="IPR051259">
    <property type="entry name" value="rRNA_Methyltransferase"/>
</dbReference>
<sequence>MKLITSAQNDRLKYLSKLLSQAKARRASGQTVLEGVHLLQAYLQAGLTPVQVYIPESKLQQREILALIAALPEQAVTSVANAALSRITSLSEADDIMTLINIPAQDAWPVNGDCVVLDRIQDPGNVGTVMRSAAAAGVGCLVVGIGSADVWSPKVLRAAMGAHFLLKIHTEVRLAQWISSYQDKVWATALHHQNNHNLYNLDLHQSAAWIFGNEGSGVDDNILDQVSGCVRIPMEGKTESLNVAMAATVCLFEQMRQRQAKQLI</sequence>
<organism evidence="6 7">
    <name type="scientific">Neisseria oralis</name>
    <dbReference type="NCBI Taxonomy" id="1107316"/>
    <lineage>
        <taxon>Bacteria</taxon>
        <taxon>Pseudomonadati</taxon>
        <taxon>Pseudomonadota</taxon>
        <taxon>Betaproteobacteria</taxon>
        <taxon>Neisseriales</taxon>
        <taxon>Neisseriaceae</taxon>
        <taxon>Neisseria</taxon>
    </lineage>
</organism>
<dbReference type="PANTHER" id="PTHR43191:SF2">
    <property type="entry name" value="RRNA METHYLTRANSFERASE 3, MITOCHONDRIAL"/>
    <property type="match status" value="1"/>
</dbReference>
<dbReference type="PANTHER" id="PTHR43191">
    <property type="entry name" value="RRNA METHYLTRANSFERASE 3"/>
    <property type="match status" value="1"/>
</dbReference>
<comment type="caution">
    <text evidence="6">The sequence shown here is derived from an EMBL/GenBank/DDBJ whole genome shotgun (WGS) entry which is preliminary data.</text>
</comment>
<evidence type="ECO:0000256" key="1">
    <source>
        <dbReference type="ARBA" id="ARBA00007228"/>
    </source>
</evidence>
<dbReference type="InterPro" id="IPR029064">
    <property type="entry name" value="Ribosomal_eL30-like_sf"/>
</dbReference>
<dbReference type="InterPro" id="IPR029026">
    <property type="entry name" value="tRNA_m1G_MTases_N"/>
</dbReference>
<proteinExistence type="inferred from homology"/>
<dbReference type="SUPFAM" id="SSF55315">
    <property type="entry name" value="L30e-like"/>
    <property type="match status" value="1"/>
</dbReference>
<feature type="domain" description="tRNA/rRNA methyltransferase SpoU type" evidence="4">
    <location>
        <begin position="115"/>
        <end position="252"/>
    </location>
</feature>
<evidence type="ECO:0000313" key="6">
    <source>
        <dbReference type="EMBL" id="MFK7641408.1"/>
    </source>
</evidence>
<dbReference type="InterPro" id="IPR029028">
    <property type="entry name" value="Alpha/beta_knot_MTases"/>
</dbReference>
<reference evidence="6 7" key="1">
    <citation type="submission" date="2024-11" db="EMBL/GenBank/DDBJ databases">
        <authorList>
            <person name="Mikucki A.G."/>
            <person name="Kahler C.M."/>
        </authorList>
    </citation>
    <scope>NUCLEOTIDE SEQUENCE [LARGE SCALE GENOMIC DNA]</scope>
    <source>
        <strain evidence="6 7">EXNM717</strain>
    </source>
</reference>
<dbReference type="CDD" id="cd18095">
    <property type="entry name" value="SpoU-like_rRNA-MTase"/>
    <property type="match status" value="1"/>
</dbReference>
<dbReference type="Pfam" id="PF00588">
    <property type="entry name" value="SpoU_methylase"/>
    <property type="match status" value="1"/>
</dbReference>
<evidence type="ECO:0000256" key="3">
    <source>
        <dbReference type="ARBA" id="ARBA00022679"/>
    </source>
</evidence>
<dbReference type="InterPro" id="IPR053888">
    <property type="entry name" value="MRM3-like_sub_bind"/>
</dbReference>
<dbReference type="InterPro" id="IPR001537">
    <property type="entry name" value="SpoU_MeTrfase"/>
</dbReference>
<dbReference type="Pfam" id="PF22435">
    <property type="entry name" value="MRM3-like_sub_bind"/>
    <property type="match status" value="1"/>
</dbReference>
<protein>
    <submittedName>
        <fullName evidence="6">TrmH family RNA methyltransferase</fullName>
    </submittedName>
</protein>
<evidence type="ECO:0000259" key="5">
    <source>
        <dbReference type="Pfam" id="PF22435"/>
    </source>
</evidence>
<name>A0ABW8Q2Q2_9NEIS</name>
<keyword evidence="3" id="KW-0808">Transferase</keyword>
<keyword evidence="7" id="KW-1185">Reference proteome</keyword>
<evidence type="ECO:0000313" key="7">
    <source>
        <dbReference type="Proteomes" id="UP001621964"/>
    </source>
</evidence>
<keyword evidence="2 6" id="KW-0489">Methyltransferase</keyword>
<dbReference type="Gene3D" id="3.40.1280.10">
    <property type="match status" value="1"/>
</dbReference>
<evidence type="ECO:0000259" key="4">
    <source>
        <dbReference type="Pfam" id="PF00588"/>
    </source>
</evidence>
<dbReference type="GO" id="GO:0008168">
    <property type="term" value="F:methyltransferase activity"/>
    <property type="evidence" value="ECO:0007669"/>
    <property type="project" value="UniProtKB-KW"/>
</dbReference>
<dbReference type="EMBL" id="JBJGEB010000002">
    <property type="protein sequence ID" value="MFK7641408.1"/>
    <property type="molecule type" value="Genomic_DNA"/>
</dbReference>
<dbReference type="Gene3D" id="3.30.1330.30">
    <property type="match status" value="1"/>
</dbReference>
<dbReference type="SUPFAM" id="SSF75217">
    <property type="entry name" value="alpha/beta knot"/>
    <property type="match status" value="1"/>
</dbReference>
<dbReference type="GO" id="GO:0032259">
    <property type="term" value="P:methylation"/>
    <property type="evidence" value="ECO:0007669"/>
    <property type="project" value="UniProtKB-KW"/>
</dbReference>